<dbReference type="RefSeq" id="WP_232561925.1">
    <property type="nucleotide sequence ID" value="NZ_JALPRF010000002.1"/>
</dbReference>
<keyword evidence="3" id="KW-1185">Reference proteome</keyword>
<dbReference type="Pfam" id="PF14125">
    <property type="entry name" value="DUF4292"/>
    <property type="match status" value="1"/>
</dbReference>
<dbReference type="InterPro" id="IPR025634">
    <property type="entry name" value="DUF4292"/>
</dbReference>
<dbReference type="EMBL" id="JALPRF010000002">
    <property type="protein sequence ID" value="MCK8493376.1"/>
    <property type="molecule type" value="Genomic_DNA"/>
</dbReference>
<evidence type="ECO:0000313" key="2">
    <source>
        <dbReference type="EMBL" id="MCK8493376.1"/>
    </source>
</evidence>
<accession>A0ABT0HMH4</accession>
<feature type="chain" id="PRO_5046154128" evidence="1">
    <location>
        <begin position="21"/>
        <end position="239"/>
    </location>
</feature>
<keyword evidence="1" id="KW-0732">Signal</keyword>
<protein>
    <submittedName>
        <fullName evidence="2">DUF4292 domain-containing protein</fullName>
    </submittedName>
</protein>
<name>A0ABT0HMH4_9BACT</name>
<evidence type="ECO:0000256" key="1">
    <source>
        <dbReference type="SAM" id="SignalP"/>
    </source>
</evidence>
<evidence type="ECO:0000313" key="3">
    <source>
        <dbReference type="Proteomes" id="UP001202180"/>
    </source>
</evidence>
<comment type="caution">
    <text evidence="2">The sequence shown here is derived from an EMBL/GenBank/DDBJ whole genome shotgun (WGS) entry which is preliminary data.</text>
</comment>
<dbReference type="Proteomes" id="UP001202180">
    <property type="component" value="Unassembled WGS sequence"/>
</dbReference>
<proteinExistence type="predicted"/>
<organism evidence="2 3">
    <name type="scientific">Spirosoma liriopis</name>
    <dbReference type="NCBI Taxonomy" id="2937440"/>
    <lineage>
        <taxon>Bacteria</taxon>
        <taxon>Pseudomonadati</taxon>
        <taxon>Bacteroidota</taxon>
        <taxon>Cytophagia</taxon>
        <taxon>Cytophagales</taxon>
        <taxon>Cytophagaceae</taxon>
        <taxon>Spirosoma</taxon>
    </lineage>
</organism>
<gene>
    <name evidence="2" type="ORF">M0L20_16025</name>
</gene>
<feature type="signal peptide" evidence="1">
    <location>
        <begin position="1"/>
        <end position="20"/>
    </location>
</feature>
<sequence>MRKQLINIIALVAIPALTFAQTAGEVIDKNIAALGGTDKVAAIKTAQYDQNMSLMGMEMKGKTTVVIGQSARTDITAMGQQITTVVDGDKGWTINPMAGGAGAQALPEEQVKMQKGNAYVIGTELATTKDKKYPVELVGKEKLNDKDVFNLKVTRPEGVVNYYVDANTFQLAGAKTTINVQGQSGEVKTQYSNYKTIDGLTLPSTVELNSPAMPGSITLTLSNVVFNPKVDSSIFAMPK</sequence>
<reference evidence="2 3" key="1">
    <citation type="submission" date="2022-04" db="EMBL/GenBank/DDBJ databases">
        <title>Spirosoma sp. strain RP8 genome sequencing and assembly.</title>
        <authorList>
            <person name="Jung Y."/>
        </authorList>
    </citation>
    <scope>NUCLEOTIDE SEQUENCE [LARGE SCALE GENOMIC DNA]</scope>
    <source>
        <strain evidence="2 3">RP8</strain>
    </source>
</reference>
<dbReference type="Gene3D" id="2.50.20.10">
    <property type="entry name" value="Lipoprotein localisation LolA/LolB/LppX"/>
    <property type="match status" value="1"/>
</dbReference>